<sequence>MNNNIVIIGGGIAAVNAAKAIREIDSETKIYIFQNEKIYPYYRIRLTKSLFDNIDTDKMLLQKREWYEQNNVKLHLDKEVVEVDVLNHSVTLNDGAILKYDKLLLASGSNNFIPPINGIDKKNVYTIRKFDNIQTIRANIADKKTILTIGGGVQGLETAWALRIQDKEVVIAEALERLMPRQLDKRASEILLKAIESFNVKVLLNTQIKEITGEDKAEGIITKDGRTFNCDMIIYSVGIRANKKLLENTPVKTNLGVIVSDKMETSVENVYAAGDVAEYNGKIGGLWNIAAEQGKIAGYNIAGKDAAYTGLIPVTTMNAFNLSLFSAGDIDENSCDKTLADESIDKISYKRIFIKDNKIIGAILIGDSKYSTLLKNAIEKETVLSDTDLSNTSVDDLLVKLKSK</sequence>
<dbReference type="PRINTS" id="PR00469">
    <property type="entry name" value="PNDRDTASEII"/>
</dbReference>
<dbReference type="InterPro" id="IPR036188">
    <property type="entry name" value="FAD/NAD-bd_sf"/>
</dbReference>
<protein>
    <submittedName>
        <fullName evidence="6">NAD(P)/FAD-dependent oxidoreductase</fullName>
    </submittedName>
</protein>
<evidence type="ECO:0000313" key="7">
    <source>
        <dbReference type="Proteomes" id="UP000632377"/>
    </source>
</evidence>
<feature type="domain" description="NADH-rubredoxin oxidoreductase C-terminal" evidence="5">
    <location>
        <begin position="313"/>
        <end position="382"/>
    </location>
</feature>
<dbReference type="InterPro" id="IPR016156">
    <property type="entry name" value="FAD/NAD-linked_Rdtase_dimer_sf"/>
</dbReference>
<proteinExistence type="predicted"/>
<keyword evidence="2" id="KW-0285">Flavoprotein</keyword>
<evidence type="ECO:0000256" key="2">
    <source>
        <dbReference type="ARBA" id="ARBA00022630"/>
    </source>
</evidence>
<dbReference type="InterPro" id="IPR041575">
    <property type="entry name" value="Rubredoxin_C"/>
</dbReference>
<dbReference type="PRINTS" id="PR00368">
    <property type="entry name" value="FADPNR"/>
</dbReference>
<evidence type="ECO:0000259" key="5">
    <source>
        <dbReference type="Pfam" id="PF18267"/>
    </source>
</evidence>
<dbReference type="Proteomes" id="UP000632377">
    <property type="component" value="Unassembled WGS sequence"/>
</dbReference>
<accession>A0ABS1TDE8</accession>
<evidence type="ECO:0000313" key="6">
    <source>
        <dbReference type="EMBL" id="MBL4937122.1"/>
    </source>
</evidence>
<comment type="caution">
    <text evidence="6">The sequence shown here is derived from an EMBL/GenBank/DDBJ whole genome shotgun (WGS) entry which is preliminary data.</text>
</comment>
<dbReference type="PANTHER" id="PTHR43429">
    <property type="entry name" value="PYRIDINE NUCLEOTIDE-DISULFIDE OXIDOREDUCTASE DOMAIN-CONTAINING"/>
    <property type="match status" value="1"/>
</dbReference>
<organism evidence="6 7">
    <name type="scientific">Clostridium rhizosphaerae</name>
    <dbReference type="NCBI Taxonomy" id="2803861"/>
    <lineage>
        <taxon>Bacteria</taxon>
        <taxon>Bacillati</taxon>
        <taxon>Bacillota</taxon>
        <taxon>Clostridia</taxon>
        <taxon>Eubacteriales</taxon>
        <taxon>Clostridiaceae</taxon>
        <taxon>Clostridium</taxon>
    </lineage>
</organism>
<dbReference type="Pfam" id="PF18267">
    <property type="entry name" value="Rubredoxin_C"/>
    <property type="match status" value="1"/>
</dbReference>
<evidence type="ECO:0000259" key="4">
    <source>
        <dbReference type="Pfam" id="PF07992"/>
    </source>
</evidence>
<comment type="cofactor">
    <cofactor evidence="1">
        <name>FAD</name>
        <dbReference type="ChEBI" id="CHEBI:57692"/>
    </cofactor>
</comment>
<gene>
    <name evidence="6" type="ORF">JK636_15315</name>
</gene>
<reference evidence="6 7" key="1">
    <citation type="submission" date="2021-01" db="EMBL/GenBank/DDBJ databases">
        <title>Genome public.</title>
        <authorList>
            <person name="Liu C."/>
            <person name="Sun Q."/>
        </authorList>
    </citation>
    <scope>NUCLEOTIDE SEQUENCE [LARGE SCALE GENOMIC DNA]</scope>
    <source>
        <strain evidence="6 7">YIM B02515</strain>
    </source>
</reference>
<dbReference type="InterPro" id="IPR023753">
    <property type="entry name" value="FAD/NAD-binding_dom"/>
</dbReference>
<keyword evidence="7" id="KW-1185">Reference proteome</keyword>
<dbReference type="PANTHER" id="PTHR43429:SF3">
    <property type="entry name" value="NITRITE REDUCTASE [NAD(P)H]"/>
    <property type="match status" value="1"/>
</dbReference>
<evidence type="ECO:0000256" key="3">
    <source>
        <dbReference type="ARBA" id="ARBA00022827"/>
    </source>
</evidence>
<dbReference type="Gene3D" id="3.30.390.30">
    <property type="match status" value="1"/>
</dbReference>
<dbReference type="InterPro" id="IPR050260">
    <property type="entry name" value="FAD-bd_OxRdtase"/>
</dbReference>
<evidence type="ECO:0000256" key="1">
    <source>
        <dbReference type="ARBA" id="ARBA00001974"/>
    </source>
</evidence>
<dbReference type="EMBL" id="JAESWC010000009">
    <property type="protein sequence ID" value="MBL4937122.1"/>
    <property type="molecule type" value="Genomic_DNA"/>
</dbReference>
<dbReference type="Gene3D" id="3.50.50.60">
    <property type="entry name" value="FAD/NAD(P)-binding domain"/>
    <property type="match status" value="2"/>
</dbReference>
<dbReference type="Pfam" id="PF07992">
    <property type="entry name" value="Pyr_redox_2"/>
    <property type="match status" value="1"/>
</dbReference>
<dbReference type="SUPFAM" id="SSF51905">
    <property type="entry name" value="FAD/NAD(P)-binding domain"/>
    <property type="match status" value="1"/>
</dbReference>
<dbReference type="RefSeq" id="WP_202749871.1">
    <property type="nucleotide sequence ID" value="NZ_JAESWC010000009.1"/>
</dbReference>
<name>A0ABS1TDE8_9CLOT</name>
<feature type="domain" description="FAD/NAD(P)-binding" evidence="4">
    <location>
        <begin position="4"/>
        <end position="294"/>
    </location>
</feature>
<keyword evidence="3" id="KW-0274">FAD</keyword>